<sequence length="263" mass="31625">MKVNKESQEFADLVLKYYSPKILLKQKKQKEEQQQQQTQEEISQSFDKVDSKTKYSIDYQKFQNYIENSDKTKPKTAEEIEIEKIIQSNPYLSQIACTHDRRKEREIYEKTNKEKFENIEYFKQEGNVGFKNKEYDKAAYFYQKALVYFDYTFPEGDQEESKYNLLLEQCNNNMAQCKLLQGSLDEAWNYSHQALKVNPKSEKAIFRQAKISYQKDDFEQCEALIKKLNQDLEETKELKLNLQNRIKQYNQRNEQVYKKMLSE</sequence>
<evidence type="ECO:0000313" key="3">
    <source>
        <dbReference type="EMBL" id="CAK88641.1"/>
    </source>
</evidence>
<dbReference type="Proteomes" id="UP000000600">
    <property type="component" value="Unassembled WGS sequence"/>
</dbReference>
<dbReference type="InParanoid" id="A0E024"/>
<evidence type="ECO:0000256" key="1">
    <source>
        <dbReference type="SAM" id="Coils"/>
    </source>
</evidence>
<accession>A0E024</accession>
<dbReference type="EMBL" id="CT868651">
    <property type="protein sequence ID" value="CAK88641.1"/>
    <property type="molecule type" value="Genomic_DNA"/>
</dbReference>
<dbReference type="GeneID" id="5041824"/>
<name>A0E024_PARTE</name>
<organism evidence="3 4">
    <name type="scientific">Paramecium tetraurelia</name>
    <dbReference type="NCBI Taxonomy" id="5888"/>
    <lineage>
        <taxon>Eukaryota</taxon>
        <taxon>Sar</taxon>
        <taxon>Alveolata</taxon>
        <taxon>Ciliophora</taxon>
        <taxon>Intramacronucleata</taxon>
        <taxon>Oligohymenophorea</taxon>
        <taxon>Peniculida</taxon>
        <taxon>Parameciidae</taxon>
        <taxon>Paramecium</taxon>
    </lineage>
</organism>
<dbReference type="FunCoup" id="A0E024">
    <property type="interactions" value="47"/>
</dbReference>
<dbReference type="PANTHER" id="PTHR46512">
    <property type="entry name" value="PEPTIDYLPROLYL ISOMERASE"/>
    <property type="match status" value="1"/>
</dbReference>
<gene>
    <name evidence="3" type="ORF">GSPATT00021809001</name>
</gene>
<dbReference type="RefSeq" id="XP_001456038.1">
    <property type="nucleotide sequence ID" value="XM_001456001.2"/>
</dbReference>
<evidence type="ECO:0000313" key="4">
    <source>
        <dbReference type="Proteomes" id="UP000000600"/>
    </source>
</evidence>
<dbReference type="OMA" id="QIACTHD"/>
<protein>
    <recommendedName>
        <fullName evidence="5">Tetratricopeptide repeat protein</fullName>
    </recommendedName>
</protein>
<dbReference type="SUPFAM" id="SSF48452">
    <property type="entry name" value="TPR-like"/>
    <property type="match status" value="1"/>
</dbReference>
<dbReference type="KEGG" id="ptm:GSPATT00021809001"/>
<dbReference type="AlphaFoldDB" id="A0E024"/>
<dbReference type="OrthoDB" id="2423701at2759"/>
<dbReference type="STRING" id="5888.A0E024"/>
<reference evidence="3 4" key="1">
    <citation type="journal article" date="2006" name="Nature">
        <title>Global trends of whole-genome duplications revealed by the ciliate Paramecium tetraurelia.</title>
        <authorList>
            <consortium name="Genoscope"/>
            <person name="Aury J.-M."/>
            <person name="Jaillon O."/>
            <person name="Duret L."/>
            <person name="Noel B."/>
            <person name="Jubin C."/>
            <person name="Porcel B.M."/>
            <person name="Segurens B."/>
            <person name="Daubin V."/>
            <person name="Anthouard V."/>
            <person name="Aiach N."/>
            <person name="Arnaiz O."/>
            <person name="Billaut A."/>
            <person name="Beisson J."/>
            <person name="Blanc I."/>
            <person name="Bouhouche K."/>
            <person name="Camara F."/>
            <person name="Duharcourt S."/>
            <person name="Guigo R."/>
            <person name="Gogendeau D."/>
            <person name="Katinka M."/>
            <person name="Keller A.-M."/>
            <person name="Kissmehl R."/>
            <person name="Klotz C."/>
            <person name="Koll F."/>
            <person name="Le Moue A."/>
            <person name="Lepere C."/>
            <person name="Malinsky S."/>
            <person name="Nowacki M."/>
            <person name="Nowak J.K."/>
            <person name="Plattner H."/>
            <person name="Poulain J."/>
            <person name="Ruiz F."/>
            <person name="Serrano V."/>
            <person name="Zagulski M."/>
            <person name="Dessen P."/>
            <person name="Betermier M."/>
            <person name="Weissenbach J."/>
            <person name="Scarpelli C."/>
            <person name="Schachter V."/>
            <person name="Sperling L."/>
            <person name="Meyer E."/>
            <person name="Cohen J."/>
            <person name="Wincker P."/>
        </authorList>
    </citation>
    <scope>NUCLEOTIDE SEQUENCE [LARGE SCALE GENOMIC DNA]</scope>
    <source>
        <strain evidence="3 4">Stock d4-2</strain>
    </source>
</reference>
<dbReference type="Gene3D" id="1.25.40.10">
    <property type="entry name" value="Tetratricopeptide repeat domain"/>
    <property type="match status" value="1"/>
</dbReference>
<dbReference type="InterPro" id="IPR050754">
    <property type="entry name" value="FKBP4/5/8-like"/>
</dbReference>
<dbReference type="eggNOG" id="KOG0543">
    <property type="taxonomic scope" value="Eukaryota"/>
</dbReference>
<evidence type="ECO:0000256" key="2">
    <source>
        <dbReference type="SAM" id="MobiDB-lite"/>
    </source>
</evidence>
<dbReference type="HOGENOM" id="CLU_1063475_0_0_1"/>
<keyword evidence="4" id="KW-1185">Reference proteome</keyword>
<feature type="coiled-coil region" evidence="1">
    <location>
        <begin position="218"/>
        <end position="259"/>
    </location>
</feature>
<feature type="region of interest" description="Disordered" evidence="2">
    <location>
        <begin position="28"/>
        <end position="51"/>
    </location>
</feature>
<dbReference type="InterPro" id="IPR011990">
    <property type="entry name" value="TPR-like_helical_dom_sf"/>
</dbReference>
<keyword evidence="1" id="KW-0175">Coiled coil</keyword>
<evidence type="ECO:0008006" key="5">
    <source>
        <dbReference type="Google" id="ProtNLM"/>
    </source>
</evidence>
<proteinExistence type="predicted"/>